<feature type="transmembrane region" description="Helical" evidence="5">
    <location>
        <begin position="150"/>
        <end position="170"/>
    </location>
</feature>
<accession>A0ABS5A8D7</accession>
<feature type="transmembrane region" description="Helical" evidence="5">
    <location>
        <begin position="176"/>
        <end position="197"/>
    </location>
</feature>
<evidence type="ECO:0000259" key="6">
    <source>
        <dbReference type="PROSITE" id="PS50850"/>
    </source>
</evidence>
<dbReference type="PANTHER" id="PTHR23528">
    <property type="match status" value="1"/>
</dbReference>
<evidence type="ECO:0000256" key="2">
    <source>
        <dbReference type="ARBA" id="ARBA00022692"/>
    </source>
</evidence>
<dbReference type="RefSeq" id="WP_086789368.1">
    <property type="nucleotide sequence ID" value="NZ_JAGIOO010000001.1"/>
</dbReference>
<feature type="transmembrane region" description="Helical" evidence="5">
    <location>
        <begin position="276"/>
        <end position="297"/>
    </location>
</feature>
<organism evidence="7 8">
    <name type="scientific">Crossiella equi</name>
    <dbReference type="NCBI Taxonomy" id="130796"/>
    <lineage>
        <taxon>Bacteria</taxon>
        <taxon>Bacillati</taxon>
        <taxon>Actinomycetota</taxon>
        <taxon>Actinomycetes</taxon>
        <taxon>Pseudonocardiales</taxon>
        <taxon>Pseudonocardiaceae</taxon>
        <taxon>Crossiella</taxon>
    </lineage>
</organism>
<dbReference type="InterPro" id="IPR036259">
    <property type="entry name" value="MFS_trans_sf"/>
</dbReference>
<evidence type="ECO:0000313" key="7">
    <source>
        <dbReference type="EMBL" id="MBP2472542.1"/>
    </source>
</evidence>
<dbReference type="InterPro" id="IPR020846">
    <property type="entry name" value="MFS_dom"/>
</dbReference>
<feature type="transmembrane region" description="Helical" evidence="5">
    <location>
        <begin position="239"/>
        <end position="256"/>
    </location>
</feature>
<dbReference type="Pfam" id="PF07690">
    <property type="entry name" value="MFS_1"/>
    <property type="match status" value="1"/>
</dbReference>
<gene>
    <name evidence="7" type="ORF">JOF53_001414</name>
</gene>
<feature type="transmembrane region" description="Helical" evidence="5">
    <location>
        <begin position="304"/>
        <end position="324"/>
    </location>
</feature>
<name>A0ABS5A8D7_9PSEU</name>
<keyword evidence="3 5" id="KW-1133">Transmembrane helix</keyword>
<feature type="transmembrane region" description="Helical" evidence="5">
    <location>
        <begin position="89"/>
        <end position="106"/>
    </location>
</feature>
<dbReference type="SUPFAM" id="SSF103473">
    <property type="entry name" value="MFS general substrate transporter"/>
    <property type="match status" value="1"/>
</dbReference>
<reference evidence="7 8" key="1">
    <citation type="submission" date="2021-03" db="EMBL/GenBank/DDBJ databases">
        <title>Sequencing the genomes of 1000 actinobacteria strains.</title>
        <authorList>
            <person name="Klenk H.-P."/>
        </authorList>
    </citation>
    <scope>NUCLEOTIDE SEQUENCE [LARGE SCALE GENOMIC DNA]</scope>
    <source>
        <strain evidence="7 8">DSM 44580</strain>
    </source>
</reference>
<feature type="transmembrane region" description="Helical" evidence="5">
    <location>
        <begin position="394"/>
        <end position="416"/>
    </location>
</feature>
<dbReference type="PROSITE" id="PS50850">
    <property type="entry name" value="MFS"/>
    <property type="match status" value="1"/>
</dbReference>
<keyword evidence="8" id="KW-1185">Reference proteome</keyword>
<evidence type="ECO:0000256" key="4">
    <source>
        <dbReference type="ARBA" id="ARBA00023136"/>
    </source>
</evidence>
<dbReference type="Proteomes" id="UP001519363">
    <property type="component" value="Unassembled WGS sequence"/>
</dbReference>
<proteinExistence type="predicted"/>
<dbReference type="Gene3D" id="1.20.1250.20">
    <property type="entry name" value="MFS general substrate transporter like domains"/>
    <property type="match status" value="2"/>
</dbReference>
<comment type="caution">
    <text evidence="7">The sequence shown here is derived from an EMBL/GenBank/DDBJ whole genome shotgun (WGS) entry which is preliminary data.</text>
</comment>
<evidence type="ECO:0000256" key="3">
    <source>
        <dbReference type="ARBA" id="ARBA00022989"/>
    </source>
</evidence>
<comment type="subcellular location">
    <subcellularLocation>
        <location evidence="1">Cell membrane</location>
        <topology evidence="1">Multi-pass membrane protein</topology>
    </subcellularLocation>
</comment>
<dbReference type="EMBL" id="JAGIOO010000001">
    <property type="protein sequence ID" value="MBP2472542.1"/>
    <property type="molecule type" value="Genomic_DNA"/>
</dbReference>
<feature type="transmembrane region" description="Helical" evidence="5">
    <location>
        <begin position="112"/>
        <end position="129"/>
    </location>
</feature>
<evidence type="ECO:0000256" key="5">
    <source>
        <dbReference type="SAM" id="Phobius"/>
    </source>
</evidence>
<evidence type="ECO:0000313" key="8">
    <source>
        <dbReference type="Proteomes" id="UP001519363"/>
    </source>
</evidence>
<feature type="transmembrane region" description="Helical" evidence="5">
    <location>
        <begin position="44"/>
        <end position="68"/>
    </location>
</feature>
<feature type="transmembrane region" description="Helical" evidence="5">
    <location>
        <begin position="330"/>
        <end position="355"/>
    </location>
</feature>
<feature type="transmembrane region" description="Helical" evidence="5">
    <location>
        <begin position="367"/>
        <end position="388"/>
    </location>
</feature>
<feature type="domain" description="Major facilitator superfamily (MFS) profile" evidence="6">
    <location>
        <begin position="18"/>
        <end position="422"/>
    </location>
</feature>
<keyword evidence="2 5" id="KW-0812">Transmembrane</keyword>
<protein>
    <submittedName>
        <fullName evidence="7">MFS family permease</fullName>
    </submittedName>
</protein>
<evidence type="ECO:0000256" key="1">
    <source>
        <dbReference type="ARBA" id="ARBA00004651"/>
    </source>
</evidence>
<keyword evidence="4 5" id="KW-0472">Membrane</keyword>
<sequence>MAQSGTEAATRRAGTAGITVLVTLAVFAQEVTWNFYDAQVPPLLLAHLGSAAAVGLLMGMDNIIGLFVQPWMAARSDRTRTSWGRRMPYLVVGMPLAALVFLAIPLSAASLPVLIAVIFTYGLLANGFKSISESLMPDFLPPERRGRGNAAVKIASGLTSVVAALLSMLLVDDHPVLAFAIPSALMLLAVLVLGLTVRDSRSPAYQAALAEDALTRTRREPAPRALDVLRDIGRDRDRSRLLVLVAILLFGCAWAASRSLITPYGTNALGLSRGDAGSLTLASGLVYIAVVYPLALLAERLGRLVVMLLGLGLFAAAMVTATLVPTQLGTTLVLCAGAVGGAGFMVNAAVVLWNLSPTARVLGTYTALYNVGWGLGGFLGPALVGAMVDVTGWHLMPVDIALVTCLALVVVARTAFPRAEKKRTP</sequence>
<dbReference type="InterPro" id="IPR011701">
    <property type="entry name" value="MFS"/>
</dbReference>
<dbReference type="PANTHER" id="PTHR23528:SF1">
    <property type="entry name" value="MAJOR FACILITATOR SUPERFAMILY (MFS) PROFILE DOMAIN-CONTAINING PROTEIN"/>
    <property type="match status" value="1"/>
</dbReference>